<dbReference type="EMBL" id="BGZK01000725">
    <property type="protein sequence ID" value="GBP58008.1"/>
    <property type="molecule type" value="Genomic_DNA"/>
</dbReference>
<evidence type="ECO:0000313" key="1">
    <source>
        <dbReference type="EMBL" id="GBP58008.1"/>
    </source>
</evidence>
<sequence length="158" mass="17825">MYVRPSDTRSTCSLKRPVYDLETAYDRVKRNDLWRKLFTHAASSGSIQYGFGLSIDELSIKCLLYADDQVILASSAGGLQEIVNKINDTVKKRGAKVNVGETKVMVFERVESTTECNILREGEKVEQVKEFVYLDGLFTSDGKYDRGIERKVNAGNEK</sequence>
<keyword evidence="2" id="KW-1185">Reference proteome</keyword>
<reference evidence="1 2" key="1">
    <citation type="journal article" date="2019" name="Commun. Biol.">
        <title>The bagworm genome reveals a unique fibroin gene that provides high tensile strength.</title>
        <authorList>
            <person name="Kono N."/>
            <person name="Nakamura H."/>
            <person name="Ohtoshi R."/>
            <person name="Tomita M."/>
            <person name="Numata K."/>
            <person name="Arakawa K."/>
        </authorList>
    </citation>
    <scope>NUCLEOTIDE SEQUENCE [LARGE SCALE GENOMIC DNA]</scope>
</reference>
<gene>
    <name evidence="1" type="ORF">EVAR_32939_1</name>
</gene>
<protein>
    <recommendedName>
        <fullName evidence="3">Reverse transcriptase domain-containing protein</fullName>
    </recommendedName>
</protein>
<evidence type="ECO:0000313" key="2">
    <source>
        <dbReference type="Proteomes" id="UP000299102"/>
    </source>
</evidence>
<accession>A0A4C1X2P9</accession>
<dbReference type="Proteomes" id="UP000299102">
    <property type="component" value="Unassembled WGS sequence"/>
</dbReference>
<evidence type="ECO:0008006" key="3">
    <source>
        <dbReference type="Google" id="ProtNLM"/>
    </source>
</evidence>
<proteinExistence type="predicted"/>
<name>A0A4C1X2P9_EUMVA</name>
<dbReference type="PANTHER" id="PTHR47027:SF20">
    <property type="entry name" value="REVERSE TRANSCRIPTASE-LIKE PROTEIN WITH RNA-DIRECTED DNA POLYMERASE DOMAIN"/>
    <property type="match status" value="1"/>
</dbReference>
<organism evidence="1 2">
    <name type="scientific">Eumeta variegata</name>
    <name type="common">Bagworm moth</name>
    <name type="synonym">Eumeta japonica</name>
    <dbReference type="NCBI Taxonomy" id="151549"/>
    <lineage>
        <taxon>Eukaryota</taxon>
        <taxon>Metazoa</taxon>
        <taxon>Ecdysozoa</taxon>
        <taxon>Arthropoda</taxon>
        <taxon>Hexapoda</taxon>
        <taxon>Insecta</taxon>
        <taxon>Pterygota</taxon>
        <taxon>Neoptera</taxon>
        <taxon>Endopterygota</taxon>
        <taxon>Lepidoptera</taxon>
        <taxon>Glossata</taxon>
        <taxon>Ditrysia</taxon>
        <taxon>Tineoidea</taxon>
        <taxon>Psychidae</taxon>
        <taxon>Oiketicinae</taxon>
        <taxon>Eumeta</taxon>
    </lineage>
</organism>
<dbReference type="OrthoDB" id="425681at2759"/>
<dbReference type="AlphaFoldDB" id="A0A4C1X2P9"/>
<dbReference type="PANTHER" id="PTHR47027">
    <property type="entry name" value="REVERSE TRANSCRIPTASE DOMAIN-CONTAINING PROTEIN"/>
    <property type="match status" value="1"/>
</dbReference>
<comment type="caution">
    <text evidence="1">The sequence shown here is derived from an EMBL/GenBank/DDBJ whole genome shotgun (WGS) entry which is preliminary data.</text>
</comment>
<dbReference type="STRING" id="151549.A0A4C1X2P9"/>